<evidence type="ECO:0000313" key="10">
    <source>
        <dbReference type="Proteomes" id="UP000314294"/>
    </source>
</evidence>
<comment type="caution">
    <text evidence="9">The sequence shown here is derived from an EMBL/GenBank/DDBJ whole genome shotgun (WGS) entry which is preliminary data.</text>
</comment>
<dbReference type="Proteomes" id="UP000314294">
    <property type="component" value="Unassembled WGS sequence"/>
</dbReference>
<organism evidence="9 10">
    <name type="scientific">Liparis tanakae</name>
    <name type="common">Tanaka's snailfish</name>
    <dbReference type="NCBI Taxonomy" id="230148"/>
    <lineage>
        <taxon>Eukaryota</taxon>
        <taxon>Metazoa</taxon>
        <taxon>Chordata</taxon>
        <taxon>Craniata</taxon>
        <taxon>Vertebrata</taxon>
        <taxon>Euteleostomi</taxon>
        <taxon>Actinopterygii</taxon>
        <taxon>Neopterygii</taxon>
        <taxon>Teleostei</taxon>
        <taxon>Neoteleostei</taxon>
        <taxon>Acanthomorphata</taxon>
        <taxon>Eupercaria</taxon>
        <taxon>Perciformes</taxon>
        <taxon>Cottioidei</taxon>
        <taxon>Cottales</taxon>
        <taxon>Liparidae</taxon>
        <taxon>Liparis</taxon>
    </lineage>
</organism>
<dbReference type="PANTHER" id="PTHR10649:SF17">
    <property type="entry name" value="ARYL HYDROCARBON RECEPTOR 2"/>
    <property type="match status" value="1"/>
</dbReference>
<dbReference type="InterPro" id="IPR000014">
    <property type="entry name" value="PAS"/>
</dbReference>
<dbReference type="SUPFAM" id="SSF47459">
    <property type="entry name" value="HLH, helix-loop-helix DNA-binding domain"/>
    <property type="match status" value="1"/>
</dbReference>
<dbReference type="Gene3D" id="4.10.280.10">
    <property type="entry name" value="Helix-loop-helix DNA-binding domain"/>
    <property type="match status" value="1"/>
</dbReference>
<evidence type="ECO:0000256" key="4">
    <source>
        <dbReference type="ARBA" id="ARBA00023163"/>
    </source>
</evidence>
<dbReference type="GO" id="GO:0034751">
    <property type="term" value="C:aryl hydrocarbon receptor complex"/>
    <property type="evidence" value="ECO:0007669"/>
    <property type="project" value="TreeGrafter"/>
</dbReference>
<name>A0A4Z2HT84_9TELE</name>
<evidence type="ECO:0000256" key="3">
    <source>
        <dbReference type="ARBA" id="ARBA00023125"/>
    </source>
</evidence>
<dbReference type="InterPro" id="IPR039091">
    <property type="entry name" value="AHR/AHRR"/>
</dbReference>
<keyword evidence="9" id="KW-0675">Receptor</keyword>
<reference evidence="9 10" key="1">
    <citation type="submission" date="2019-03" db="EMBL/GenBank/DDBJ databases">
        <title>First draft genome of Liparis tanakae, snailfish: a comprehensive survey of snailfish specific genes.</title>
        <authorList>
            <person name="Kim W."/>
            <person name="Song I."/>
            <person name="Jeong J.-H."/>
            <person name="Kim D."/>
            <person name="Kim S."/>
            <person name="Ryu S."/>
            <person name="Song J.Y."/>
            <person name="Lee S.K."/>
        </authorList>
    </citation>
    <scope>NUCLEOTIDE SEQUENCE [LARGE SCALE GENOMIC DNA]</scope>
    <source>
        <tissue evidence="9">Muscle</tissue>
    </source>
</reference>
<evidence type="ECO:0000256" key="5">
    <source>
        <dbReference type="ARBA" id="ARBA00023242"/>
    </source>
</evidence>
<evidence type="ECO:0000256" key="2">
    <source>
        <dbReference type="ARBA" id="ARBA00023015"/>
    </source>
</evidence>
<keyword evidence="2" id="KW-0805">Transcription regulation</keyword>
<keyword evidence="5" id="KW-0539">Nucleus</keyword>
<evidence type="ECO:0000313" key="9">
    <source>
        <dbReference type="EMBL" id="TNN68173.1"/>
    </source>
</evidence>
<comment type="subcellular location">
    <subcellularLocation>
        <location evidence="1">Nucleus</location>
    </subcellularLocation>
</comment>
<accession>A0A4Z2HT84</accession>
<dbReference type="GO" id="GO:0046983">
    <property type="term" value="F:protein dimerization activity"/>
    <property type="evidence" value="ECO:0007669"/>
    <property type="project" value="InterPro"/>
</dbReference>
<dbReference type="InterPro" id="IPR036638">
    <property type="entry name" value="HLH_DNA-bd_sf"/>
</dbReference>
<protein>
    <submittedName>
        <fullName evidence="9">Aryl hydrocarbon receptor</fullName>
    </submittedName>
</protein>
<dbReference type="InterPro" id="IPR011598">
    <property type="entry name" value="bHLH_dom"/>
</dbReference>
<dbReference type="PANTHER" id="PTHR10649">
    <property type="entry name" value="ARYL HYDROCARBON RECEPTOR"/>
    <property type="match status" value="1"/>
</dbReference>
<dbReference type="AlphaFoldDB" id="A0A4Z2HT84"/>
<dbReference type="EMBL" id="SRLO01000194">
    <property type="protein sequence ID" value="TNN68173.1"/>
    <property type="molecule type" value="Genomic_DNA"/>
</dbReference>
<dbReference type="Gene3D" id="3.30.450.20">
    <property type="entry name" value="PAS domain"/>
    <property type="match status" value="1"/>
</dbReference>
<dbReference type="GO" id="GO:0000976">
    <property type="term" value="F:transcription cis-regulatory region binding"/>
    <property type="evidence" value="ECO:0007669"/>
    <property type="project" value="TreeGrafter"/>
</dbReference>
<keyword evidence="4" id="KW-0804">Transcription</keyword>
<dbReference type="PROSITE" id="PS50888">
    <property type="entry name" value="BHLH"/>
    <property type="match status" value="1"/>
</dbReference>
<dbReference type="CDD" id="cd19696">
    <property type="entry name" value="bHLH-PAS_AhR_like"/>
    <property type="match status" value="1"/>
</dbReference>
<proteinExistence type="predicted"/>
<gene>
    <name evidence="9" type="primary">AHR_3</name>
    <name evidence="9" type="ORF">EYF80_021656</name>
</gene>
<evidence type="ECO:0000259" key="8">
    <source>
        <dbReference type="PROSITE" id="PS50888"/>
    </source>
</evidence>
<dbReference type="OrthoDB" id="7788762at2759"/>
<keyword evidence="10" id="KW-1185">Reference proteome</keyword>
<evidence type="ECO:0000259" key="7">
    <source>
        <dbReference type="PROSITE" id="PS50112"/>
    </source>
</evidence>
<feature type="domain" description="BHLH" evidence="8">
    <location>
        <begin position="22"/>
        <end position="75"/>
    </location>
</feature>
<dbReference type="GO" id="GO:0006805">
    <property type="term" value="P:xenobiotic metabolic process"/>
    <property type="evidence" value="ECO:0007669"/>
    <property type="project" value="InterPro"/>
</dbReference>
<evidence type="ECO:0000256" key="1">
    <source>
        <dbReference type="ARBA" id="ARBA00004123"/>
    </source>
</evidence>
<feature type="region of interest" description="Disordered" evidence="6">
    <location>
        <begin position="1"/>
        <end position="37"/>
    </location>
</feature>
<keyword evidence="3" id="KW-0238">DNA-binding</keyword>
<dbReference type="PROSITE" id="PS50112">
    <property type="entry name" value="PAS"/>
    <property type="match status" value="1"/>
</dbReference>
<evidence type="ECO:0000256" key="6">
    <source>
        <dbReference type="SAM" id="MobiDB-lite"/>
    </source>
</evidence>
<sequence length="174" mass="19068">MPGNSGVYAGKRRKKPVQKSAKPPSVKTNPSKRHRDRLNGELERLTGMLPFSGEVRSRLDKLSVLRLSVGFLKVKSYFNVALQKHVRAAPLASANGRKEQSVSLDGVGFSEGELLLQALNGFVLVVTTDGTIFYTSPTIQDFLGFHQVKHSVTICLCTSDEGSIQTLKVTVRNL</sequence>
<dbReference type="GO" id="GO:0004879">
    <property type="term" value="F:nuclear receptor activity"/>
    <property type="evidence" value="ECO:0007669"/>
    <property type="project" value="TreeGrafter"/>
</dbReference>
<dbReference type="GO" id="GO:0005634">
    <property type="term" value="C:nucleus"/>
    <property type="evidence" value="ECO:0007669"/>
    <property type="project" value="UniProtKB-SubCell"/>
</dbReference>
<feature type="domain" description="PAS" evidence="7">
    <location>
        <begin position="115"/>
        <end position="145"/>
    </location>
</feature>
<dbReference type="CDD" id="cd00130">
    <property type="entry name" value="PAS"/>
    <property type="match status" value="1"/>
</dbReference>